<accession>A0AAW1TJ36</accession>
<dbReference type="Proteomes" id="UP001485043">
    <property type="component" value="Unassembled WGS sequence"/>
</dbReference>
<proteinExistence type="predicted"/>
<evidence type="ECO:0000313" key="1">
    <source>
        <dbReference type="EMBL" id="KAK9868597.1"/>
    </source>
</evidence>
<reference evidence="1 2" key="1">
    <citation type="journal article" date="2024" name="Nat. Commun.">
        <title>Phylogenomics reveals the evolutionary origins of lichenization in chlorophyte algae.</title>
        <authorList>
            <person name="Puginier C."/>
            <person name="Libourel C."/>
            <person name="Otte J."/>
            <person name="Skaloud P."/>
            <person name="Haon M."/>
            <person name="Grisel S."/>
            <person name="Petersen M."/>
            <person name="Berrin J.G."/>
            <person name="Delaux P.M."/>
            <person name="Dal Grande F."/>
            <person name="Keller J."/>
        </authorList>
    </citation>
    <scope>NUCLEOTIDE SEQUENCE [LARGE SCALE GENOMIC DNA]</scope>
    <source>
        <strain evidence="1 2">SAG 2523</strain>
    </source>
</reference>
<dbReference type="EMBL" id="JALJOV010000021">
    <property type="protein sequence ID" value="KAK9868597.1"/>
    <property type="molecule type" value="Genomic_DNA"/>
</dbReference>
<keyword evidence="2" id="KW-1185">Reference proteome</keyword>
<evidence type="ECO:0000313" key="2">
    <source>
        <dbReference type="Proteomes" id="UP001485043"/>
    </source>
</evidence>
<comment type="caution">
    <text evidence="1">The sequence shown here is derived from an EMBL/GenBank/DDBJ whole genome shotgun (WGS) entry which is preliminary data.</text>
</comment>
<dbReference type="AlphaFoldDB" id="A0AAW1TJ36"/>
<name>A0AAW1TJ36_9CHLO</name>
<gene>
    <name evidence="1" type="ORF">WJX84_007737</name>
</gene>
<organism evidence="1 2">
    <name type="scientific">Apatococcus fuscideae</name>
    <dbReference type="NCBI Taxonomy" id="2026836"/>
    <lineage>
        <taxon>Eukaryota</taxon>
        <taxon>Viridiplantae</taxon>
        <taxon>Chlorophyta</taxon>
        <taxon>core chlorophytes</taxon>
        <taxon>Trebouxiophyceae</taxon>
        <taxon>Chlorellales</taxon>
        <taxon>Chlorellaceae</taxon>
        <taxon>Apatococcus</taxon>
    </lineage>
</organism>
<sequence>MPSIPTVLTNVFVCIPFFWTVHKLPTLRLVTESIGAWPTQVEIRIISNEAQRLTETLASWHFGQNFQAVAGPINHTHPFELTWAHRDYMLDALQTGAYTAFIYLEDDMPLRWHTLLSWAHDNTALEPMGLQRQFYRTEIAPWNGRTYMTDARGYTSLDKAISVSRTVHVDIPLDSGHTDFVALSDPYSAMYVASAAVMRKFAASPQWHDRNSPWGAESGGEMAANAIIFLDPPLGFWSAGLVPYDAATKTPLPAAAVEHASNRLCGDLAVKHHFHDHAPDPDLSTYFCTVEPHLLFIESHLTHTTAMTRL</sequence>
<protein>
    <submittedName>
        <fullName evidence="1">Uncharacterized protein</fullName>
    </submittedName>
</protein>